<protein>
    <recommendedName>
        <fullName evidence="13">Poly(A) polymerase</fullName>
    </recommendedName>
</protein>
<dbReference type="Pfam" id="PF12627">
    <property type="entry name" value="PolyA_pol_RNAbd"/>
    <property type="match status" value="1"/>
</dbReference>
<keyword evidence="12" id="KW-1185">Reference proteome</keyword>
<keyword evidence="7" id="KW-0460">Magnesium</keyword>
<evidence type="ECO:0000256" key="6">
    <source>
        <dbReference type="ARBA" id="ARBA00022741"/>
    </source>
</evidence>
<accession>A0A0F5FXK7</accession>
<comment type="similarity">
    <text evidence="8">Belongs to the tRNA nucleotidyltransferase/poly(A) polymerase family.</text>
</comment>
<dbReference type="SUPFAM" id="SSF81891">
    <property type="entry name" value="Poly A polymerase C-terminal region-like"/>
    <property type="match status" value="1"/>
</dbReference>
<dbReference type="SUPFAM" id="SSF81301">
    <property type="entry name" value="Nucleotidyltransferase"/>
    <property type="match status" value="1"/>
</dbReference>
<dbReference type="STRING" id="443610.VE25_01565"/>
<dbReference type="PATRIC" id="fig|443610.3.peg.2777"/>
<dbReference type="AlphaFoldDB" id="A0A0F5FXK7"/>
<evidence type="ECO:0000313" key="11">
    <source>
        <dbReference type="EMBL" id="KKB13553.1"/>
    </source>
</evidence>
<dbReference type="GO" id="GO:0000166">
    <property type="term" value="F:nucleotide binding"/>
    <property type="evidence" value="ECO:0007669"/>
    <property type="project" value="UniProtKB-KW"/>
</dbReference>
<dbReference type="Gene3D" id="3.30.460.10">
    <property type="entry name" value="Beta Polymerase, domain 2"/>
    <property type="match status" value="1"/>
</dbReference>
<proteinExistence type="inferred from homology"/>
<keyword evidence="6" id="KW-0547">Nucleotide-binding</keyword>
<dbReference type="GO" id="GO:0008033">
    <property type="term" value="P:tRNA processing"/>
    <property type="evidence" value="ECO:0007669"/>
    <property type="project" value="UniProtKB-KW"/>
</dbReference>
<dbReference type="Pfam" id="PF01743">
    <property type="entry name" value="PolyA_pol"/>
    <property type="match status" value="1"/>
</dbReference>
<evidence type="ECO:0000256" key="8">
    <source>
        <dbReference type="RuleBase" id="RU003953"/>
    </source>
</evidence>
<evidence type="ECO:0000256" key="3">
    <source>
        <dbReference type="ARBA" id="ARBA00022694"/>
    </source>
</evidence>
<evidence type="ECO:0000256" key="7">
    <source>
        <dbReference type="ARBA" id="ARBA00022842"/>
    </source>
</evidence>
<feature type="domain" description="Poly A polymerase head" evidence="9">
    <location>
        <begin position="27"/>
        <end position="147"/>
    </location>
</feature>
<keyword evidence="8" id="KW-0694">RNA-binding</keyword>
<comment type="cofactor">
    <cofactor evidence="1">
        <name>Mg(2+)</name>
        <dbReference type="ChEBI" id="CHEBI:18420"/>
    </cofactor>
</comment>
<dbReference type="GO" id="GO:0046872">
    <property type="term" value="F:metal ion binding"/>
    <property type="evidence" value="ECO:0007669"/>
    <property type="project" value="UniProtKB-KW"/>
</dbReference>
<dbReference type="Proteomes" id="UP000033632">
    <property type="component" value="Unassembled WGS sequence"/>
</dbReference>
<dbReference type="PANTHER" id="PTHR46173">
    <property type="entry name" value="CCA TRNA NUCLEOTIDYLTRANSFERASE 1, MITOCHONDRIAL"/>
    <property type="match status" value="1"/>
</dbReference>
<comment type="caution">
    <text evidence="11">The sequence shown here is derived from an EMBL/GenBank/DDBJ whole genome shotgun (WGS) entry which is preliminary data.</text>
</comment>
<evidence type="ECO:0000256" key="2">
    <source>
        <dbReference type="ARBA" id="ARBA00022679"/>
    </source>
</evidence>
<keyword evidence="4" id="KW-0548">Nucleotidyltransferase</keyword>
<evidence type="ECO:0008006" key="13">
    <source>
        <dbReference type="Google" id="ProtNLM"/>
    </source>
</evidence>
<dbReference type="InterPro" id="IPR002646">
    <property type="entry name" value="PolA_pol_head_dom"/>
</dbReference>
<organism evidence="11 12">
    <name type="scientific">Devosia geojensis</name>
    <dbReference type="NCBI Taxonomy" id="443610"/>
    <lineage>
        <taxon>Bacteria</taxon>
        <taxon>Pseudomonadati</taxon>
        <taxon>Pseudomonadota</taxon>
        <taxon>Alphaproteobacteria</taxon>
        <taxon>Hyphomicrobiales</taxon>
        <taxon>Devosiaceae</taxon>
        <taxon>Devosia</taxon>
    </lineage>
</organism>
<dbReference type="InterPro" id="IPR043519">
    <property type="entry name" value="NT_sf"/>
</dbReference>
<evidence type="ECO:0000259" key="10">
    <source>
        <dbReference type="Pfam" id="PF12627"/>
    </source>
</evidence>
<dbReference type="CDD" id="cd05398">
    <property type="entry name" value="NT_ClassII-CCAase"/>
    <property type="match status" value="1"/>
</dbReference>
<dbReference type="PANTHER" id="PTHR46173:SF1">
    <property type="entry name" value="CCA TRNA NUCLEOTIDYLTRANSFERASE 1, MITOCHONDRIAL"/>
    <property type="match status" value="1"/>
</dbReference>
<evidence type="ECO:0000256" key="1">
    <source>
        <dbReference type="ARBA" id="ARBA00001946"/>
    </source>
</evidence>
<name>A0A0F5FXK7_9HYPH</name>
<gene>
    <name evidence="11" type="ORF">VE25_01565</name>
</gene>
<keyword evidence="5" id="KW-0479">Metal-binding</keyword>
<dbReference type="InterPro" id="IPR032828">
    <property type="entry name" value="PolyA_RNA-bd"/>
</dbReference>
<evidence type="ECO:0000256" key="5">
    <source>
        <dbReference type="ARBA" id="ARBA00022723"/>
    </source>
</evidence>
<dbReference type="InterPro" id="IPR050264">
    <property type="entry name" value="Bact_CCA-adding_enz_type3_sf"/>
</dbReference>
<sequence length="389" mass="42754">MREAHWVHLPELRAILALLEGEEGRTRIVGGLVRDTILDLPHAVSDIDIATELLPNDVTERAREAGIAVYPTGIDHGTVTLRHGTVVAEVTTLRQDVETDGRHAIVRFGTDWVADASRRDFTLNALYADMDGALFDPLGGLGDCIDARVRFIGDPAQRIAEDGLRVYRFFRFSASHGRETFDPDGLEACAAVVGKLGHLSAERIGHEIKRMLGLPHVASTLRKMVQIGILDLPETVVAALRSYEWQVGEPVLSARLALILEDADAGELQARWRLSNEDIGSATNLRAAADLVARMRLHEAVYRYPGLAKDALDVAAVRAGWGEAGKMAVREKLIAVEERDFPLTGDDLVGHGLPPGPALGRELKRLERLWIESEFALDRDELLSKVEKT</sequence>
<dbReference type="GO" id="GO:0000049">
    <property type="term" value="F:tRNA binding"/>
    <property type="evidence" value="ECO:0007669"/>
    <property type="project" value="TreeGrafter"/>
</dbReference>
<keyword evidence="3" id="KW-0819">tRNA processing</keyword>
<keyword evidence="2 8" id="KW-0808">Transferase</keyword>
<evidence type="ECO:0000259" key="9">
    <source>
        <dbReference type="Pfam" id="PF01743"/>
    </source>
</evidence>
<feature type="domain" description="tRNA nucleotidyltransferase/poly(A) polymerase RNA and SrmB- binding" evidence="10">
    <location>
        <begin position="181"/>
        <end position="231"/>
    </location>
</feature>
<dbReference type="EMBL" id="JZEX01000023">
    <property type="protein sequence ID" value="KKB13553.1"/>
    <property type="molecule type" value="Genomic_DNA"/>
</dbReference>
<dbReference type="Gene3D" id="1.10.3090.10">
    <property type="entry name" value="cca-adding enzyme, domain 2"/>
    <property type="match status" value="1"/>
</dbReference>
<evidence type="ECO:0000313" key="12">
    <source>
        <dbReference type="Proteomes" id="UP000033632"/>
    </source>
</evidence>
<evidence type="ECO:0000256" key="4">
    <source>
        <dbReference type="ARBA" id="ARBA00022695"/>
    </source>
</evidence>
<dbReference type="GO" id="GO:0016779">
    <property type="term" value="F:nucleotidyltransferase activity"/>
    <property type="evidence" value="ECO:0007669"/>
    <property type="project" value="UniProtKB-KW"/>
</dbReference>
<reference evidence="11 12" key="1">
    <citation type="submission" date="2015-03" db="EMBL/GenBank/DDBJ databases">
        <authorList>
            <person name="Hassan Y.I."/>
            <person name="Lepp D."/>
            <person name="Li X.-Z."/>
            <person name="Zhou T."/>
        </authorList>
    </citation>
    <scope>NUCLEOTIDE SEQUENCE [LARGE SCALE GENOMIC DNA]</scope>
    <source>
        <strain evidence="11 12">BD-c194</strain>
    </source>
</reference>